<dbReference type="InterPro" id="IPR027433">
    <property type="entry name" value="Lipoxygenase_dom_3"/>
</dbReference>
<evidence type="ECO:0000256" key="6">
    <source>
        <dbReference type="ARBA" id="ARBA00022723"/>
    </source>
</evidence>
<evidence type="ECO:0000256" key="9">
    <source>
        <dbReference type="ARBA" id="ARBA00022964"/>
    </source>
</evidence>
<dbReference type="PANTHER" id="PTHR11771">
    <property type="entry name" value="LIPOXYGENASE"/>
    <property type="match status" value="1"/>
</dbReference>
<keyword evidence="8" id="KW-0276">Fatty acid metabolism</keyword>
<keyword evidence="21" id="KW-1185">Reference proteome</keyword>
<comment type="cofactor">
    <cofactor evidence="1 15">
        <name>Fe cation</name>
        <dbReference type="ChEBI" id="CHEBI:24875"/>
    </cofactor>
</comment>
<dbReference type="GO" id="GO:0006633">
    <property type="term" value="P:fatty acid biosynthetic process"/>
    <property type="evidence" value="ECO:0007669"/>
    <property type="project" value="UniProtKB-KW"/>
</dbReference>
<dbReference type="Gene3D" id="2.60.60.20">
    <property type="entry name" value="PLAT/LH2 domain"/>
    <property type="match status" value="1"/>
</dbReference>
<dbReference type="InterPro" id="IPR020833">
    <property type="entry name" value="LipOase_Fe_BS"/>
</dbReference>
<dbReference type="InterPro" id="IPR020834">
    <property type="entry name" value="LipOase_CS"/>
</dbReference>
<dbReference type="PROSITE" id="PS00081">
    <property type="entry name" value="LIPOXYGENASE_2"/>
    <property type="match status" value="1"/>
</dbReference>
<dbReference type="GO" id="GO:0005506">
    <property type="term" value="F:iron ion binding"/>
    <property type="evidence" value="ECO:0007669"/>
    <property type="project" value="UniProtKB-ARBA"/>
</dbReference>
<dbReference type="InterPro" id="IPR036226">
    <property type="entry name" value="LipOase_C_sf"/>
</dbReference>
<comment type="function">
    <text evidence="16">Plant lipoxygenase may be involved in a number of diverse aspects of plant physiology including growth and development, pest resistance, and senescence or responses to wounding.</text>
</comment>
<dbReference type="Gene3D" id="1.20.245.10">
    <property type="entry name" value="Lipoxygenase-1, Domain 5"/>
    <property type="match status" value="1"/>
</dbReference>
<keyword evidence="7 16" id="KW-0925">Oxylipin biosynthesis</keyword>
<dbReference type="PRINTS" id="PR00468">
    <property type="entry name" value="PLTLPOXGNASE"/>
</dbReference>
<dbReference type="Gene3D" id="3.10.450.60">
    <property type="match status" value="1"/>
</dbReference>
<protein>
    <recommendedName>
        <fullName evidence="16">Lipoxygenase</fullName>
        <ecNumber evidence="16">1.13.11.-</ecNumber>
    </recommendedName>
</protein>
<reference evidence="20 21" key="1">
    <citation type="journal article" date="2023" name="G3 (Bethesda)">
        <title>A haplotype-resolved chromosome-scale genome for Quercus rubra L. provides insights into the genetics of adaptive traits for red oak species.</title>
        <authorList>
            <person name="Kapoor B."/>
            <person name="Jenkins J."/>
            <person name="Schmutz J."/>
            <person name="Zhebentyayeva T."/>
            <person name="Kuelheim C."/>
            <person name="Coggeshall M."/>
            <person name="Heim C."/>
            <person name="Lasky J.R."/>
            <person name="Leites L."/>
            <person name="Islam-Faridi N."/>
            <person name="Romero-Severson J."/>
            <person name="DeLeo V.L."/>
            <person name="Lucas S.M."/>
            <person name="Lazic D."/>
            <person name="Gailing O."/>
            <person name="Carlson J."/>
            <person name="Staton M."/>
        </authorList>
    </citation>
    <scope>NUCLEOTIDE SEQUENCE [LARGE SCALE GENOMIC DNA]</scope>
    <source>
        <strain evidence="20">Pseudo-F2</strain>
    </source>
</reference>
<evidence type="ECO:0000256" key="16">
    <source>
        <dbReference type="RuleBase" id="RU003975"/>
    </source>
</evidence>
<dbReference type="Gene3D" id="4.10.375.10">
    <property type="entry name" value="Lipoxygenase-1, Domain 2"/>
    <property type="match status" value="1"/>
</dbReference>
<dbReference type="GO" id="GO:0005737">
    <property type="term" value="C:cytoplasm"/>
    <property type="evidence" value="ECO:0007669"/>
    <property type="project" value="UniProtKB-SubCell"/>
</dbReference>
<dbReference type="GO" id="GO:0034440">
    <property type="term" value="P:lipid oxidation"/>
    <property type="evidence" value="ECO:0007669"/>
    <property type="project" value="InterPro"/>
</dbReference>
<name>A0AAN7IXJ6_QUERU</name>
<dbReference type="Proteomes" id="UP001324115">
    <property type="component" value="Unassembled WGS sequence"/>
</dbReference>
<feature type="domain" description="Lipoxygenase" evidence="19">
    <location>
        <begin position="210"/>
        <end position="902"/>
    </location>
</feature>
<dbReference type="GO" id="GO:0031408">
    <property type="term" value="P:oxylipin biosynthetic process"/>
    <property type="evidence" value="ECO:0007669"/>
    <property type="project" value="UniProtKB-UniRule"/>
</dbReference>
<comment type="subcellular location">
    <subcellularLocation>
        <location evidence="2">Cytoplasm</location>
    </subcellularLocation>
</comment>
<dbReference type="AlphaFoldDB" id="A0AAN7IXJ6"/>
<evidence type="ECO:0000256" key="10">
    <source>
        <dbReference type="ARBA" id="ARBA00023002"/>
    </source>
</evidence>
<keyword evidence="12" id="KW-0443">Lipid metabolism</keyword>
<sequence>MAMTKKIFGAFSMEEFNANPFSRALHRSRYVQQTKFPTTRKKILQLREGVRAPAVALNVNEPVKAVAEKLVALNVTALVTLRNGEMGNAEQIIPLLFDAFKPSQRFTVLQLVSTKIDPRTMEPKMSKEAILDWSKKKPTIGAERNTYKVEFIVDSDFGVPGAITVSNKYRREFFLESITIEGVVQFVCNSWIQAEMVNAKKRIFFSNMQAYLPCETPIGLKELRDEELRELRGDGKGHRMPSDRIYDYDVYNDLGDPENGIEYARPTLGGEKNPHPRRCRTGRPPSSIDVDVESRSHSFMPIYVPRDEALEKGKSDAFNLGKLKGILRNIIPSLTVTDSNVFKDFSDLDSLYNERTLPGMKSPDGIHMKYSLPKMIHKVQASVEEIFKFDPPMIISRDTSCWLRDDQFSRQALAGINPLSIERIKEFPPVSKLDRSIYGPLESALKEEHIRGHLDGMSVQQAIEENKLFILDYHDIYLPFLNQINSLEDRKAYATRTIFLLTPMETLKPIAIELSLPPVDPNSPSNQVLTPPVDATTNWLWQLGKAHVCSNDSGVHQLVHHWLRTHACMEPFIIAAHRQLSAMHPIYKFLDPHMRYTLKINALARETLINAGGIIETEFTPGKYCMQISCAAYRDWWRFDLEGLPADLIRRGVAIPDPTQAHGIRLLIEDYPYATDGLLIWSAIQKLVQSYVNYYYQDASAVCSDTELQAWYDESINVGHADLRHASWWPKLSSPDDLISILTTIIWLASAQHAALNFGQYPYGGHVPTRPPLMRQLIPKENDPEYMNFVKDPQGYFLSSLPSWSQITKYMAVIDIISSHSPDEEYLGVRKDLSTWSVDPKILEAFYSFSMEIKRIEKEIDKRNSDISLRNRCGVGILPYELLIPSSGPGVTCRGVPNSITV</sequence>
<keyword evidence="9 15" id="KW-0223">Dioxygenase</keyword>
<feature type="domain" description="PLAT" evidence="18">
    <location>
        <begin position="75"/>
        <end position="206"/>
    </location>
</feature>
<dbReference type="InterPro" id="IPR013819">
    <property type="entry name" value="LipOase_C"/>
</dbReference>
<dbReference type="InterPro" id="IPR001024">
    <property type="entry name" value="PLAT/LH2_dom"/>
</dbReference>
<evidence type="ECO:0000256" key="13">
    <source>
        <dbReference type="ARBA" id="ARBA00023160"/>
    </source>
</evidence>
<dbReference type="SUPFAM" id="SSF49723">
    <property type="entry name" value="Lipase/lipooxygenase domain (PLAT/LH2 domain)"/>
    <property type="match status" value="1"/>
</dbReference>
<evidence type="ECO:0000256" key="7">
    <source>
        <dbReference type="ARBA" id="ARBA00022767"/>
    </source>
</evidence>
<evidence type="ECO:0000256" key="5">
    <source>
        <dbReference type="ARBA" id="ARBA00022516"/>
    </source>
</evidence>
<comment type="similarity">
    <text evidence="3 15">Belongs to the lipoxygenase family.</text>
</comment>
<comment type="caution">
    <text evidence="20">The sequence shown here is derived from an EMBL/GenBank/DDBJ whole genome shotgun (WGS) entry which is preliminary data.</text>
</comment>
<proteinExistence type="inferred from homology"/>
<feature type="region of interest" description="Disordered" evidence="17">
    <location>
        <begin position="265"/>
        <end position="291"/>
    </location>
</feature>
<evidence type="ECO:0000256" key="1">
    <source>
        <dbReference type="ARBA" id="ARBA00001962"/>
    </source>
</evidence>
<evidence type="ECO:0000256" key="3">
    <source>
        <dbReference type="ARBA" id="ARBA00009419"/>
    </source>
</evidence>
<dbReference type="Pfam" id="PF00305">
    <property type="entry name" value="Lipoxygenase"/>
    <property type="match status" value="1"/>
</dbReference>
<evidence type="ECO:0000259" key="19">
    <source>
        <dbReference type="PROSITE" id="PS51393"/>
    </source>
</evidence>
<evidence type="ECO:0000256" key="11">
    <source>
        <dbReference type="ARBA" id="ARBA00023004"/>
    </source>
</evidence>
<evidence type="ECO:0000256" key="8">
    <source>
        <dbReference type="ARBA" id="ARBA00022832"/>
    </source>
</evidence>
<keyword evidence="10 15" id="KW-0560">Oxidoreductase</keyword>
<evidence type="ECO:0000313" key="20">
    <source>
        <dbReference type="EMBL" id="KAK4589945.1"/>
    </source>
</evidence>
<dbReference type="FunFam" id="3.10.450.60:FF:000002">
    <property type="entry name" value="Lipoxygenase"/>
    <property type="match status" value="1"/>
</dbReference>
<comment type="pathway">
    <text evidence="16">Lipid metabolism; oxylipin biosynthesis.</text>
</comment>
<accession>A0AAN7IXJ6</accession>
<evidence type="ECO:0000256" key="14">
    <source>
        <dbReference type="PROSITE-ProRule" id="PRU00152"/>
    </source>
</evidence>
<evidence type="ECO:0000256" key="17">
    <source>
        <dbReference type="SAM" id="MobiDB-lite"/>
    </source>
</evidence>
<evidence type="ECO:0000256" key="12">
    <source>
        <dbReference type="ARBA" id="ARBA00023098"/>
    </source>
</evidence>
<dbReference type="InterPro" id="IPR000907">
    <property type="entry name" value="LipOase"/>
</dbReference>
<dbReference type="InterPro" id="IPR036392">
    <property type="entry name" value="PLAT/LH2_dom_sf"/>
</dbReference>
<keyword evidence="5 16" id="KW-0444">Lipid biosynthesis</keyword>
<evidence type="ECO:0000256" key="2">
    <source>
        <dbReference type="ARBA" id="ARBA00004496"/>
    </source>
</evidence>
<evidence type="ECO:0000313" key="21">
    <source>
        <dbReference type="Proteomes" id="UP001324115"/>
    </source>
</evidence>
<dbReference type="SUPFAM" id="SSF48484">
    <property type="entry name" value="Lipoxigenase"/>
    <property type="match status" value="1"/>
</dbReference>
<comment type="caution">
    <text evidence="14">Lacks conserved residue(s) required for the propagation of feature annotation.</text>
</comment>
<dbReference type="Pfam" id="PF01477">
    <property type="entry name" value="PLAT"/>
    <property type="match status" value="1"/>
</dbReference>
<dbReference type="PROSITE" id="PS51393">
    <property type="entry name" value="LIPOXYGENASE_3"/>
    <property type="match status" value="1"/>
</dbReference>
<dbReference type="Gene3D" id="4.10.372.10">
    <property type="entry name" value="Lipoxygenase-1, Domain 3"/>
    <property type="match status" value="1"/>
</dbReference>
<dbReference type="InterPro" id="IPR001246">
    <property type="entry name" value="LipOase_plant"/>
</dbReference>
<evidence type="ECO:0000256" key="4">
    <source>
        <dbReference type="ARBA" id="ARBA00022490"/>
    </source>
</evidence>
<dbReference type="SMART" id="SM00308">
    <property type="entry name" value="LH2"/>
    <property type="match status" value="1"/>
</dbReference>
<gene>
    <name evidence="20" type="ORF">RGQ29_020498</name>
</gene>
<evidence type="ECO:0000259" key="18">
    <source>
        <dbReference type="PROSITE" id="PS50095"/>
    </source>
</evidence>
<keyword evidence="11 15" id="KW-0408">Iron</keyword>
<dbReference type="PRINTS" id="PR00087">
    <property type="entry name" value="LIPOXYGENASE"/>
</dbReference>
<organism evidence="20 21">
    <name type="scientific">Quercus rubra</name>
    <name type="common">Northern red oak</name>
    <name type="synonym">Quercus borealis</name>
    <dbReference type="NCBI Taxonomy" id="3512"/>
    <lineage>
        <taxon>Eukaryota</taxon>
        <taxon>Viridiplantae</taxon>
        <taxon>Streptophyta</taxon>
        <taxon>Embryophyta</taxon>
        <taxon>Tracheophyta</taxon>
        <taxon>Spermatophyta</taxon>
        <taxon>Magnoliopsida</taxon>
        <taxon>eudicotyledons</taxon>
        <taxon>Gunneridae</taxon>
        <taxon>Pentapetalae</taxon>
        <taxon>rosids</taxon>
        <taxon>fabids</taxon>
        <taxon>Fagales</taxon>
        <taxon>Fagaceae</taxon>
        <taxon>Quercus</taxon>
    </lineage>
</organism>
<keyword evidence="6 15" id="KW-0479">Metal-binding</keyword>
<dbReference type="FunFam" id="1.20.245.10:FF:000002">
    <property type="entry name" value="Lipoxygenase"/>
    <property type="match status" value="1"/>
</dbReference>
<evidence type="ECO:0000256" key="15">
    <source>
        <dbReference type="RuleBase" id="RU003974"/>
    </source>
</evidence>
<dbReference type="EMBL" id="JAXUIC010000005">
    <property type="protein sequence ID" value="KAK4589945.1"/>
    <property type="molecule type" value="Genomic_DNA"/>
</dbReference>
<keyword evidence="4" id="KW-0963">Cytoplasm</keyword>
<keyword evidence="13 16" id="KW-0275">Fatty acid biosynthesis</keyword>
<dbReference type="PROSITE" id="PS00711">
    <property type="entry name" value="LIPOXYGENASE_1"/>
    <property type="match status" value="1"/>
</dbReference>
<dbReference type="EC" id="1.13.11.-" evidence="16"/>
<dbReference type="PROSITE" id="PS50095">
    <property type="entry name" value="PLAT"/>
    <property type="match status" value="1"/>
</dbReference>
<dbReference type="GO" id="GO:0016702">
    <property type="term" value="F:oxidoreductase activity, acting on single donors with incorporation of molecular oxygen, incorporation of two atoms of oxygen"/>
    <property type="evidence" value="ECO:0007669"/>
    <property type="project" value="InterPro"/>
</dbReference>